<dbReference type="InterPro" id="IPR000722">
    <property type="entry name" value="RNA_pol_asu"/>
</dbReference>
<dbReference type="FunFam" id="1.10.132.30:FF:000011">
    <property type="entry name" value="DNA-directed RNA polymerase subunit"/>
    <property type="match status" value="1"/>
</dbReference>
<name>A0A7D9DSV2_PARCT</name>
<comment type="subunit">
    <text evidence="3">Component of the RNA polymerase I (Pol I) complex consisting of at least 13 subunits.</text>
</comment>
<keyword evidence="8" id="KW-0548">Nucleotidyltransferase</keyword>
<dbReference type="GO" id="GO:0046872">
    <property type="term" value="F:metal ion binding"/>
    <property type="evidence" value="ECO:0007669"/>
    <property type="project" value="UniProtKB-KW"/>
</dbReference>
<evidence type="ECO:0000256" key="3">
    <source>
        <dbReference type="ARBA" id="ARBA00011251"/>
    </source>
</evidence>
<dbReference type="Gene3D" id="3.30.1490.180">
    <property type="entry name" value="RNA polymerase ii"/>
    <property type="match status" value="1"/>
</dbReference>
<dbReference type="Gene3D" id="3.30.70.2850">
    <property type="match status" value="1"/>
</dbReference>
<dbReference type="Pfam" id="PF04983">
    <property type="entry name" value="RNA_pol_Rpb1_3"/>
    <property type="match status" value="1"/>
</dbReference>
<dbReference type="Proteomes" id="UP001152795">
    <property type="component" value="Unassembled WGS sequence"/>
</dbReference>
<evidence type="ECO:0000256" key="19">
    <source>
        <dbReference type="SAM" id="MobiDB-lite"/>
    </source>
</evidence>
<feature type="compositionally biased region" description="Polar residues" evidence="19">
    <location>
        <begin position="1"/>
        <end position="14"/>
    </location>
</feature>
<evidence type="ECO:0000256" key="16">
    <source>
        <dbReference type="ARBA" id="ARBA00074245"/>
    </source>
</evidence>
<comment type="catalytic activity">
    <reaction evidence="14">
        <text>RNA(n) + a ribonucleoside 5'-triphosphate = RNA(n+1) + diphosphate</text>
        <dbReference type="Rhea" id="RHEA:21248"/>
        <dbReference type="Rhea" id="RHEA-COMP:14527"/>
        <dbReference type="Rhea" id="RHEA-COMP:17342"/>
        <dbReference type="ChEBI" id="CHEBI:33019"/>
        <dbReference type="ChEBI" id="CHEBI:61557"/>
        <dbReference type="ChEBI" id="CHEBI:140395"/>
        <dbReference type="EC" id="2.7.7.6"/>
    </reaction>
</comment>
<evidence type="ECO:0000256" key="15">
    <source>
        <dbReference type="ARBA" id="ARBA00053996"/>
    </source>
</evidence>
<dbReference type="InterPro" id="IPR007081">
    <property type="entry name" value="RNA_pol_Rpb1_5"/>
</dbReference>
<dbReference type="GO" id="GO:0006351">
    <property type="term" value="P:DNA-templated transcription"/>
    <property type="evidence" value="ECO:0007669"/>
    <property type="project" value="InterPro"/>
</dbReference>
<evidence type="ECO:0000256" key="7">
    <source>
        <dbReference type="ARBA" id="ARBA00022679"/>
    </source>
</evidence>
<keyword evidence="21" id="KW-1185">Reference proteome</keyword>
<protein>
    <recommendedName>
        <fullName evidence="16">DNA-directed RNA polymerase I subunit RPA1</fullName>
        <ecNumber evidence="4">2.7.7.6</ecNumber>
    </recommendedName>
    <alternativeName>
        <fullName evidence="18">DNA-directed RNA polymerase I largest subunit</fullName>
    </alternativeName>
    <alternativeName>
        <fullName evidence="17">DNA-directed RNA polymerase I subunit rpa1</fullName>
    </alternativeName>
</protein>
<gene>
    <name evidence="20" type="ORF">PACLA_8A022686</name>
</gene>
<evidence type="ECO:0000256" key="10">
    <source>
        <dbReference type="ARBA" id="ARBA00022833"/>
    </source>
</evidence>
<accession>A0A7D9DSV2</accession>
<dbReference type="GO" id="GO:0005736">
    <property type="term" value="C:RNA polymerase I complex"/>
    <property type="evidence" value="ECO:0007669"/>
    <property type="project" value="TreeGrafter"/>
</dbReference>
<dbReference type="InterPro" id="IPR006592">
    <property type="entry name" value="RNA_pol_N"/>
</dbReference>
<feature type="region of interest" description="Disordered" evidence="19">
    <location>
        <begin position="178"/>
        <end position="213"/>
    </location>
</feature>
<dbReference type="PANTHER" id="PTHR19376:SF11">
    <property type="entry name" value="DNA-DIRECTED RNA POLYMERASE I SUBUNIT RPA1"/>
    <property type="match status" value="1"/>
</dbReference>
<dbReference type="GO" id="GO:0003677">
    <property type="term" value="F:DNA binding"/>
    <property type="evidence" value="ECO:0007669"/>
    <property type="project" value="InterPro"/>
</dbReference>
<evidence type="ECO:0000256" key="13">
    <source>
        <dbReference type="ARBA" id="ARBA00023242"/>
    </source>
</evidence>
<dbReference type="InterPro" id="IPR042102">
    <property type="entry name" value="RNA_pol_Rpb1_3_sf"/>
</dbReference>
<feature type="non-terminal residue" evidence="20">
    <location>
        <position position="1407"/>
    </location>
</feature>
<dbReference type="Gene3D" id="6.10.250.2940">
    <property type="match status" value="1"/>
</dbReference>
<dbReference type="SMART" id="SM00663">
    <property type="entry name" value="RPOLA_N"/>
    <property type="match status" value="1"/>
</dbReference>
<evidence type="ECO:0000313" key="20">
    <source>
        <dbReference type="EMBL" id="CAB3992022.1"/>
    </source>
</evidence>
<feature type="compositionally biased region" description="Basic and acidic residues" evidence="19">
    <location>
        <begin position="1257"/>
        <end position="1269"/>
    </location>
</feature>
<keyword evidence="7" id="KW-0808">Transferase</keyword>
<dbReference type="FunFam" id="1.10.274.100:FF:000012">
    <property type="entry name" value="DNA-directed RNA polymerase subunit"/>
    <property type="match status" value="1"/>
</dbReference>
<evidence type="ECO:0000256" key="1">
    <source>
        <dbReference type="ARBA" id="ARBA00004604"/>
    </source>
</evidence>
<dbReference type="FunFam" id="2.40.40.20:FF:000019">
    <property type="entry name" value="DNA-directed RNA polymerase II subunit RPB1"/>
    <property type="match status" value="1"/>
</dbReference>
<evidence type="ECO:0000256" key="18">
    <source>
        <dbReference type="ARBA" id="ARBA00078097"/>
    </source>
</evidence>
<evidence type="ECO:0000256" key="5">
    <source>
        <dbReference type="ARBA" id="ARBA00022478"/>
    </source>
</evidence>
<reference evidence="20" key="1">
    <citation type="submission" date="2020-04" db="EMBL/GenBank/DDBJ databases">
        <authorList>
            <person name="Alioto T."/>
            <person name="Alioto T."/>
            <person name="Gomez Garrido J."/>
        </authorList>
    </citation>
    <scope>NUCLEOTIDE SEQUENCE</scope>
    <source>
        <strain evidence="20">A484AB</strain>
    </source>
</reference>
<dbReference type="Pfam" id="PF04998">
    <property type="entry name" value="RNA_pol_Rpb1_5"/>
    <property type="match status" value="1"/>
</dbReference>
<evidence type="ECO:0000256" key="2">
    <source>
        <dbReference type="ARBA" id="ARBA00006460"/>
    </source>
</evidence>
<organism evidence="20 21">
    <name type="scientific">Paramuricea clavata</name>
    <name type="common">Red gorgonian</name>
    <name type="synonym">Violescent sea-whip</name>
    <dbReference type="NCBI Taxonomy" id="317549"/>
    <lineage>
        <taxon>Eukaryota</taxon>
        <taxon>Metazoa</taxon>
        <taxon>Cnidaria</taxon>
        <taxon>Anthozoa</taxon>
        <taxon>Octocorallia</taxon>
        <taxon>Malacalcyonacea</taxon>
        <taxon>Plexauridae</taxon>
        <taxon>Paramuricea</taxon>
    </lineage>
</organism>
<evidence type="ECO:0000256" key="12">
    <source>
        <dbReference type="ARBA" id="ARBA00023163"/>
    </source>
</evidence>
<dbReference type="EMBL" id="CACRXK020001964">
    <property type="protein sequence ID" value="CAB3992022.1"/>
    <property type="molecule type" value="Genomic_DNA"/>
</dbReference>
<dbReference type="Pfam" id="PF05000">
    <property type="entry name" value="RNA_pol_Rpb1_4"/>
    <property type="match status" value="1"/>
</dbReference>
<evidence type="ECO:0000256" key="9">
    <source>
        <dbReference type="ARBA" id="ARBA00022723"/>
    </source>
</evidence>
<dbReference type="InterPro" id="IPR045867">
    <property type="entry name" value="DNA-dir_RpoC_beta_prime"/>
</dbReference>
<dbReference type="FunFam" id="3.30.1490.180:FF:000003">
    <property type="entry name" value="DNA-directed RNA polymerase subunit"/>
    <property type="match status" value="1"/>
</dbReference>
<dbReference type="EC" id="2.7.7.6" evidence="4"/>
<evidence type="ECO:0000313" key="21">
    <source>
        <dbReference type="Proteomes" id="UP001152795"/>
    </source>
</evidence>
<comment type="caution">
    <text evidence="20">The sequence shown here is derived from an EMBL/GenBank/DDBJ whole genome shotgun (WGS) entry which is preliminary data.</text>
</comment>
<feature type="non-terminal residue" evidence="20">
    <location>
        <position position="1"/>
    </location>
</feature>
<dbReference type="CDD" id="cd01435">
    <property type="entry name" value="RNAP_I_RPA1_N"/>
    <property type="match status" value="1"/>
</dbReference>
<feature type="compositionally biased region" description="Low complexity" evidence="19">
    <location>
        <begin position="187"/>
        <end position="205"/>
    </location>
</feature>
<dbReference type="InterPro" id="IPR007083">
    <property type="entry name" value="RNA_pol_Rpb1_4"/>
</dbReference>
<keyword evidence="10" id="KW-0862">Zinc</keyword>
<keyword evidence="13" id="KW-0539">Nucleus</keyword>
<dbReference type="SUPFAM" id="SSF64484">
    <property type="entry name" value="beta and beta-prime subunits of DNA dependent RNA-polymerase"/>
    <property type="match status" value="1"/>
</dbReference>
<feature type="region of interest" description="Disordered" evidence="19">
    <location>
        <begin position="1208"/>
        <end position="1280"/>
    </location>
</feature>
<dbReference type="Gene3D" id="1.10.132.30">
    <property type="match status" value="1"/>
</dbReference>
<keyword evidence="11" id="KW-0460">Magnesium</keyword>
<dbReference type="Pfam" id="PF00623">
    <property type="entry name" value="RNA_pol_Rpb1_2"/>
    <property type="match status" value="1"/>
</dbReference>
<dbReference type="InterPro" id="IPR015699">
    <property type="entry name" value="DNA-dir_RNA_pol1_lsu_N"/>
</dbReference>
<evidence type="ECO:0000256" key="11">
    <source>
        <dbReference type="ARBA" id="ARBA00022842"/>
    </source>
</evidence>
<keyword evidence="12" id="KW-0804">Transcription</keyword>
<dbReference type="Gene3D" id="1.10.357.120">
    <property type="match status" value="1"/>
</dbReference>
<dbReference type="InterPro" id="IPR038120">
    <property type="entry name" value="Rpb1_funnel_sf"/>
</dbReference>
<evidence type="ECO:0000256" key="17">
    <source>
        <dbReference type="ARBA" id="ARBA00074527"/>
    </source>
</evidence>
<feature type="region of interest" description="Disordered" evidence="19">
    <location>
        <begin position="1"/>
        <end position="28"/>
    </location>
</feature>
<keyword evidence="6" id="KW-0597">Phosphoprotein</keyword>
<evidence type="ECO:0000256" key="14">
    <source>
        <dbReference type="ARBA" id="ARBA00048552"/>
    </source>
</evidence>
<comment type="function">
    <text evidence="15">DNA-dependent RNA polymerase catalyzes the transcription of DNA into RNA using the four ribonucleoside triphosphates as substrates. Largest and catalytic core component of RNA polymerase I which synthesizes ribosomal RNA precursors. Forms the polymerase active center together with the second largest subunit. A single stranded DNA template strand of the promoter is positioned within the central active site cleft of Pol I. A bridging helix emanates from RPA1 and crosses the cleft near the catalytic site and is thought to promote translocation of Pol I by acting as a ratchet that moves the RNA-DNA hybrid through the active site by switching from straight to bent conformations at each step of nucleotide addition.</text>
</comment>
<comment type="subcellular location">
    <subcellularLocation>
        <location evidence="1">Nucleus</location>
        <location evidence="1">Nucleolus</location>
    </subcellularLocation>
</comment>
<dbReference type="OrthoDB" id="270392at2759"/>
<keyword evidence="9" id="KW-0479">Metal-binding</keyword>
<evidence type="ECO:0000256" key="8">
    <source>
        <dbReference type="ARBA" id="ARBA00022695"/>
    </source>
</evidence>
<evidence type="ECO:0000256" key="6">
    <source>
        <dbReference type="ARBA" id="ARBA00022553"/>
    </source>
</evidence>
<dbReference type="Gene3D" id="2.40.40.20">
    <property type="match status" value="1"/>
</dbReference>
<dbReference type="PANTHER" id="PTHR19376">
    <property type="entry name" value="DNA-DIRECTED RNA POLYMERASE"/>
    <property type="match status" value="1"/>
</dbReference>
<dbReference type="Gene3D" id="1.10.274.100">
    <property type="entry name" value="RNA polymerase Rpb1, domain 3"/>
    <property type="match status" value="1"/>
</dbReference>
<feature type="compositionally biased region" description="Acidic residues" evidence="19">
    <location>
        <begin position="1237"/>
        <end position="1256"/>
    </location>
</feature>
<evidence type="ECO:0000256" key="4">
    <source>
        <dbReference type="ARBA" id="ARBA00012418"/>
    </source>
</evidence>
<sequence>KITKQSAKLPNSRQKITHPPPPPPTRRDVPISCSLYLLSQNGIQYMYNTQLSYKTPISAEIPPETPTVDQAEKGDIVKSVQQTYITPLEVQEHLRRVWENEEVLLNTLLGSYPSPTATKRKSSPQMFFLNVVPVPPSRFRPLSVMGDKKFDNPQSANLTKVLEDCQVLQICLGQIKQASSNNDGEGTSDVASRSSSSTATTTSTTYDRIPGKSPQEKLQNAWVRLQNDVNCFIDSDLDKISTNNVNGIKQLLEKKEGLFRKHMMGKRVNFACRSVISPDPYINTDQIGIPEVFAKKLTYPQPVTPWNVKELRQAVINGPNVHPGANIVESEDGKKTLLSATEPNQRHAIAKRLLTPSHSSLPLSQNKKVYRHLKDGDVLLLNRQPTLHKPSIMAHKARVLKGEKTIRLHYANCKAYNADFDGDEMNAHFPQNELARSEAYTLASTNFQYLIPKDGKPVSGLIQDHMVSGVSLTMRGRFFDKLDYQQLVFCALATITNRRFELLKPTIIKPQELWTGKQVISTILINIIPKNCKRLNLGGKSKIAGKSWVTATPRRSLANGMEIKANEMCESQVIIRDGELLCGVLDKAHYGSTPFSLVHCCYELYGGVVSSLLLSALARVFTAFLQMRGFTLGVEDIIVKKKPDEKRRKIMKKGRRCGNDVATGALGLPEDTENEVLIERFQAAHHSRDGSDMKELDLKMKGKTDQVQDQINKQCIPSGLLKNFPENNLQLMVQSGAKGSVVNCMQISCLLGQIELEGRRPPLMISGRSLPSFLPYDPSPRAGGFVDGRFLTGIRPQEYFFHCMAGREGLVDTAVKTSRSGYLQRCLIKHLEGLHVGYDLTVRDSDGSVVQFYYGEDGLDVLKTACLSEKQFPFMASNYKALITQLRPRAAVAQLDSSSAGKAQRKLDRWIRKNGHSPCEKQPRVSSLSCFIEETNFDETLNSSEERTIWSVNKSVIDAWRSAPPQNREKYKQRLSRGPDPVLSKMSPACHVGAVSEKFHSSLMKYITTNPDNCLTDQPDEYMTKLSAEKFQILMHLKALRSLAEPGEGVGLLAAQSIGEPSTQMTLNTFHFAGRGEMNVTLGIPRMREILMTASANIKTPTMEVPLRSGKKALKQAKKLKTKFAKVTLSQVLQDVGVWETLSSKQAGTRSRMYRIRFQFLPQDAYQGELFVTPESILMYMETIFFKKLISAITRVIRATQRTNLMDTTRETISDENGSGEDVNEKDDTLNSSSKYDEDDDNADLSEEEADADGDATGEKNKQRREQHASYEAPDEDEEQINKDLVESEESDSEDETSISQVQEADIEVMEVSSQSKEINPAHDKRITNVMLNNPTVASYCFDDENQEWCEVKLRFPVTGSKVMLTTLMEKLAAQSVIYETPGITRSFLVENKDKPSMFKTEGVNLK</sequence>
<comment type="similarity">
    <text evidence="2">Belongs to the RNA polymerase beta' chain family.</text>
</comment>
<keyword evidence="5 20" id="KW-0240">DNA-directed RNA polymerase</keyword>
<proteinExistence type="inferred from homology"/>
<dbReference type="InterPro" id="IPR007066">
    <property type="entry name" value="RNA_pol_Rpb1_3"/>
</dbReference>
<dbReference type="GO" id="GO:0003899">
    <property type="term" value="F:DNA-directed RNA polymerase activity"/>
    <property type="evidence" value="ECO:0007669"/>
    <property type="project" value="UniProtKB-EC"/>
</dbReference>